<proteinExistence type="inferred from homology"/>
<comment type="catalytic activity">
    <reaction evidence="8">
        <text>Couples ATP hydrolysis with the unwinding of duplex DNA by translocating in the 3'-5' direction.</text>
        <dbReference type="EC" id="5.6.2.4"/>
    </reaction>
</comment>
<evidence type="ECO:0000256" key="7">
    <source>
        <dbReference type="ARBA" id="ARBA00023235"/>
    </source>
</evidence>
<keyword evidence="3 10" id="KW-0378">Hydrolase</keyword>
<dbReference type="Gene3D" id="3.40.50.300">
    <property type="entry name" value="P-loop containing nucleotide triphosphate hydrolases"/>
    <property type="match status" value="2"/>
</dbReference>
<name>A0ABV8U3S2_9ACTN</name>
<dbReference type="Pfam" id="PF13361">
    <property type="entry name" value="UvrD_C"/>
    <property type="match status" value="1"/>
</dbReference>
<comment type="catalytic activity">
    <reaction evidence="9 11">
        <text>ATP + H2O = ADP + phosphate + H(+)</text>
        <dbReference type="Rhea" id="RHEA:13065"/>
        <dbReference type="ChEBI" id="CHEBI:15377"/>
        <dbReference type="ChEBI" id="CHEBI:15378"/>
        <dbReference type="ChEBI" id="CHEBI:30616"/>
        <dbReference type="ChEBI" id="CHEBI:43474"/>
        <dbReference type="ChEBI" id="CHEBI:456216"/>
        <dbReference type="EC" id="5.6.2.4"/>
    </reaction>
</comment>
<evidence type="ECO:0000259" key="12">
    <source>
        <dbReference type="PROSITE" id="PS51198"/>
    </source>
</evidence>
<evidence type="ECO:0000256" key="9">
    <source>
        <dbReference type="ARBA" id="ARBA00048988"/>
    </source>
</evidence>
<dbReference type="Pfam" id="PF00580">
    <property type="entry name" value="UvrD-helicase"/>
    <property type="match status" value="1"/>
</dbReference>
<comment type="similarity">
    <text evidence="1 11">Belongs to the helicase family. UvrD subfamily.</text>
</comment>
<feature type="binding site" evidence="10">
    <location>
        <begin position="28"/>
        <end position="35"/>
    </location>
    <ligand>
        <name>ATP</name>
        <dbReference type="ChEBI" id="CHEBI:30616"/>
    </ligand>
</feature>
<keyword evidence="15" id="KW-1185">Reference proteome</keyword>
<evidence type="ECO:0000256" key="8">
    <source>
        <dbReference type="ARBA" id="ARBA00034617"/>
    </source>
</evidence>
<dbReference type="Pfam" id="PF21196">
    <property type="entry name" value="PcrA_UvrD_tudor"/>
    <property type="match status" value="1"/>
</dbReference>
<keyword evidence="7" id="KW-0413">Isomerase</keyword>
<organism evidence="14 15">
    <name type="scientific">Salininema proteolyticum</name>
    <dbReference type="NCBI Taxonomy" id="1607685"/>
    <lineage>
        <taxon>Bacteria</taxon>
        <taxon>Bacillati</taxon>
        <taxon>Actinomycetota</taxon>
        <taxon>Actinomycetes</taxon>
        <taxon>Glycomycetales</taxon>
        <taxon>Glycomycetaceae</taxon>
        <taxon>Salininema</taxon>
    </lineage>
</organism>
<dbReference type="InterPro" id="IPR027417">
    <property type="entry name" value="P-loop_NTPase"/>
</dbReference>
<dbReference type="NCBIfam" id="TIGR01073">
    <property type="entry name" value="pcrA"/>
    <property type="match status" value="1"/>
</dbReference>
<evidence type="ECO:0000313" key="15">
    <source>
        <dbReference type="Proteomes" id="UP001595823"/>
    </source>
</evidence>
<evidence type="ECO:0000256" key="10">
    <source>
        <dbReference type="PROSITE-ProRule" id="PRU00560"/>
    </source>
</evidence>
<feature type="domain" description="UvrD-like helicase ATP-binding" evidence="12">
    <location>
        <begin position="7"/>
        <end position="289"/>
    </location>
</feature>
<dbReference type="CDD" id="cd17932">
    <property type="entry name" value="DEXQc_UvrD"/>
    <property type="match status" value="1"/>
</dbReference>
<evidence type="ECO:0000259" key="13">
    <source>
        <dbReference type="PROSITE" id="PS51217"/>
    </source>
</evidence>
<dbReference type="Gene3D" id="1.10.486.10">
    <property type="entry name" value="PCRA, domain 4"/>
    <property type="match status" value="1"/>
</dbReference>
<dbReference type="InterPro" id="IPR014016">
    <property type="entry name" value="UvrD-like_ATP-bd"/>
</dbReference>
<evidence type="ECO:0000256" key="2">
    <source>
        <dbReference type="ARBA" id="ARBA00022741"/>
    </source>
</evidence>
<dbReference type="EMBL" id="JBHSDK010000028">
    <property type="protein sequence ID" value="MFC4337328.1"/>
    <property type="molecule type" value="Genomic_DNA"/>
</dbReference>
<dbReference type="GO" id="GO:0003678">
    <property type="term" value="F:DNA helicase activity"/>
    <property type="evidence" value="ECO:0007669"/>
    <property type="project" value="UniProtKB-EC"/>
</dbReference>
<evidence type="ECO:0000313" key="14">
    <source>
        <dbReference type="EMBL" id="MFC4337328.1"/>
    </source>
</evidence>
<sequence length="732" mass="80459">MVNALLDGLNEPQAEAVVHSGGPLLIVAGAGSGKTRVLTHRIAHLIGDRGAHPGEILAITFTNKAAGELRERLDELIGGRARGIWALTFHSACLRILRREASRVGLKSSFSVYDADDARRLLGHIVKDLHLDSKKTTPRWLASEISRLKNELISVEEAAEAANDAKATLVADIYREYDHRLRLADAVDFDDIIGLTVGLLRDFPAVAESWRRRFRHVLVDEYQDTNHAQYVFLRELVGTGEDASELSVVGDADQSIYAFRGATIRNILEFEKDYPNAKTVLLEQNYRSTQTILDAANAVIKLNSQRGPEKRLWSAQGQGPTIQGFNAESDGGEATWVANRIDDLVDDGETTFSEVAVFYRTNAQSRAFEEVFIRRGIPYKVVGGVRFYERKEIRDLLAYLKLTVNPDDTVSAQRVINVPKRGLGDKAVGAVAQYAAANDVSFAAAARAVDDIAMTPRARNGVKKFTDILDKAAKLAETAGPDEVLEQVLADTGYLEELSASKDPRDESRVDNIQELISVAHEFSTKADEDAENDTATFLEQIALVADSDQIPEEQGQVTLMTLHTAKGLEYDTVFLTGMDDGMFPHERSMGKSEDLEEERRLAYVGLTRARQRLFLTRASTRSVFGTPQFFAASRFLGEIPGGLVEWSDSTPPSKPVKFGRTPSFGQPIAMKDPGDVPVVTAGDKVEHAKWGEGKVVETKGSGPRAQARIDFGVGDPKWVILRLAPLTKVDS</sequence>
<evidence type="ECO:0000256" key="3">
    <source>
        <dbReference type="ARBA" id="ARBA00022801"/>
    </source>
</evidence>
<feature type="domain" description="UvrD-like helicase C-terminal" evidence="13">
    <location>
        <begin position="290"/>
        <end position="568"/>
    </location>
</feature>
<dbReference type="Gene3D" id="1.10.10.160">
    <property type="match status" value="1"/>
</dbReference>
<dbReference type="InterPro" id="IPR005751">
    <property type="entry name" value="ATP-dep_DNA_helicase_PcrA"/>
</dbReference>
<dbReference type="PROSITE" id="PS51217">
    <property type="entry name" value="UVRD_HELICASE_CTER"/>
    <property type="match status" value="1"/>
</dbReference>
<evidence type="ECO:0000256" key="6">
    <source>
        <dbReference type="ARBA" id="ARBA00023125"/>
    </source>
</evidence>
<dbReference type="RefSeq" id="WP_380624200.1">
    <property type="nucleotide sequence ID" value="NZ_JBHSDK010000028.1"/>
</dbReference>
<comment type="caution">
    <text evidence="14">The sequence shown here is derived from an EMBL/GenBank/DDBJ whole genome shotgun (WGS) entry which is preliminary data.</text>
</comment>
<dbReference type="InterPro" id="IPR013986">
    <property type="entry name" value="DExx_box_DNA_helicase_dom_sf"/>
</dbReference>
<dbReference type="InterPro" id="IPR000212">
    <property type="entry name" value="DNA_helicase_UvrD/REP"/>
</dbReference>
<accession>A0ABV8U3S2</accession>
<dbReference type="InterPro" id="IPR014017">
    <property type="entry name" value="DNA_helicase_UvrD-like_C"/>
</dbReference>
<protein>
    <recommendedName>
        <fullName evidence="11">ATP-dependent DNA helicase</fullName>
        <ecNumber evidence="11">5.6.2.4</ecNumber>
    </recommendedName>
</protein>
<evidence type="ECO:0000256" key="1">
    <source>
        <dbReference type="ARBA" id="ARBA00009922"/>
    </source>
</evidence>
<dbReference type="EC" id="5.6.2.4" evidence="11"/>
<dbReference type="PANTHER" id="PTHR11070:SF2">
    <property type="entry name" value="ATP-DEPENDENT DNA HELICASE SRS2"/>
    <property type="match status" value="1"/>
</dbReference>
<gene>
    <name evidence="14" type="primary">pcrA</name>
    <name evidence="14" type="ORF">ACFPET_19185</name>
</gene>
<dbReference type="Proteomes" id="UP001595823">
    <property type="component" value="Unassembled WGS sequence"/>
</dbReference>
<keyword evidence="6 11" id="KW-0238">DNA-binding</keyword>
<dbReference type="PROSITE" id="PS51198">
    <property type="entry name" value="UVRD_HELICASE_ATP_BIND"/>
    <property type="match status" value="1"/>
</dbReference>
<keyword evidence="2 10" id="KW-0547">Nucleotide-binding</keyword>
<reference evidence="15" key="1">
    <citation type="journal article" date="2019" name="Int. J. Syst. Evol. Microbiol.">
        <title>The Global Catalogue of Microorganisms (GCM) 10K type strain sequencing project: providing services to taxonomists for standard genome sequencing and annotation.</title>
        <authorList>
            <consortium name="The Broad Institute Genomics Platform"/>
            <consortium name="The Broad Institute Genome Sequencing Center for Infectious Disease"/>
            <person name="Wu L."/>
            <person name="Ma J."/>
        </authorList>
    </citation>
    <scope>NUCLEOTIDE SEQUENCE [LARGE SCALE GENOMIC DNA]</scope>
    <source>
        <strain evidence="15">IBRC-M 10908</strain>
    </source>
</reference>
<dbReference type="SUPFAM" id="SSF52540">
    <property type="entry name" value="P-loop containing nucleoside triphosphate hydrolases"/>
    <property type="match status" value="1"/>
</dbReference>
<keyword evidence="5 10" id="KW-0067">ATP-binding</keyword>
<evidence type="ECO:0000256" key="4">
    <source>
        <dbReference type="ARBA" id="ARBA00022806"/>
    </source>
</evidence>
<dbReference type="GO" id="GO:0016787">
    <property type="term" value="F:hydrolase activity"/>
    <property type="evidence" value="ECO:0007669"/>
    <property type="project" value="UniProtKB-KW"/>
</dbReference>
<evidence type="ECO:0000256" key="5">
    <source>
        <dbReference type="ARBA" id="ARBA00022840"/>
    </source>
</evidence>
<keyword evidence="4 10" id="KW-0347">Helicase</keyword>
<dbReference type="PANTHER" id="PTHR11070">
    <property type="entry name" value="UVRD / RECB / PCRA DNA HELICASE FAMILY MEMBER"/>
    <property type="match status" value="1"/>
</dbReference>
<dbReference type="CDD" id="cd18807">
    <property type="entry name" value="SF1_C_UvrD"/>
    <property type="match status" value="1"/>
</dbReference>
<evidence type="ECO:0000256" key="11">
    <source>
        <dbReference type="RuleBase" id="RU364053"/>
    </source>
</evidence>